<feature type="compositionally biased region" description="Polar residues" evidence="1">
    <location>
        <begin position="90"/>
        <end position="104"/>
    </location>
</feature>
<dbReference type="PANTHER" id="PTHR22045:SF6">
    <property type="entry name" value="PROLINE AND SERINE-RICH PROTEIN 3"/>
    <property type="match status" value="1"/>
</dbReference>
<reference evidence="3" key="2">
    <citation type="submission" date="2025-08" db="UniProtKB">
        <authorList>
            <consortium name="RefSeq"/>
        </authorList>
    </citation>
    <scope>IDENTIFICATION</scope>
    <source>
        <strain evidence="3">S238N-H82</strain>
        <tissue evidence="3">Testes</tissue>
    </source>
</reference>
<feature type="compositionally biased region" description="Basic and acidic residues" evidence="1">
    <location>
        <begin position="599"/>
        <end position="651"/>
    </location>
</feature>
<feature type="compositionally biased region" description="Basic and acidic residues" evidence="1">
    <location>
        <begin position="129"/>
        <end position="150"/>
    </location>
</feature>
<name>A0A9J7KNC6_BRAFL</name>
<feature type="compositionally biased region" description="Low complexity" evidence="1">
    <location>
        <begin position="275"/>
        <end position="286"/>
    </location>
</feature>
<dbReference type="RefSeq" id="XP_035667122.1">
    <property type="nucleotide sequence ID" value="XM_035811229.1"/>
</dbReference>
<feature type="compositionally biased region" description="Low complexity" evidence="1">
    <location>
        <begin position="105"/>
        <end position="117"/>
    </location>
</feature>
<feature type="compositionally biased region" description="Polar residues" evidence="1">
    <location>
        <begin position="69"/>
        <end position="83"/>
    </location>
</feature>
<dbReference type="KEGG" id="bfo:118409864"/>
<feature type="compositionally biased region" description="Basic and acidic residues" evidence="1">
    <location>
        <begin position="203"/>
        <end position="233"/>
    </location>
</feature>
<dbReference type="InterPro" id="IPR037646">
    <property type="entry name" value="PROSER3"/>
</dbReference>
<feature type="compositionally biased region" description="Polar residues" evidence="1">
    <location>
        <begin position="431"/>
        <end position="440"/>
    </location>
</feature>
<feature type="compositionally biased region" description="Basic and acidic residues" evidence="1">
    <location>
        <begin position="49"/>
        <end position="64"/>
    </location>
</feature>
<keyword evidence="2" id="KW-1185">Reference proteome</keyword>
<dbReference type="OMA" id="SPPGFFW"/>
<evidence type="ECO:0000313" key="2">
    <source>
        <dbReference type="Proteomes" id="UP000001554"/>
    </source>
</evidence>
<evidence type="ECO:0000256" key="1">
    <source>
        <dbReference type="SAM" id="MobiDB-lite"/>
    </source>
</evidence>
<dbReference type="OrthoDB" id="10043502at2759"/>
<feature type="region of interest" description="Disordered" evidence="1">
    <location>
        <begin position="511"/>
        <end position="713"/>
    </location>
</feature>
<feature type="region of interest" description="Disordered" evidence="1">
    <location>
        <begin position="1"/>
        <end position="382"/>
    </location>
</feature>
<dbReference type="AlphaFoldDB" id="A0A9J7KNC6"/>
<reference evidence="2" key="1">
    <citation type="journal article" date="2020" name="Nat. Ecol. Evol.">
        <title>Deeply conserved synteny resolves early events in vertebrate evolution.</title>
        <authorList>
            <person name="Simakov O."/>
            <person name="Marletaz F."/>
            <person name="Yue J.X."/>
            <person name="O'Connell B."/>
            <person name="Jenkins J."/>
            <person name="Brandt A."/>
            <person name="Calef R."/>
            <person name="Tung C.H."/>
            <person name="Huang T.K."/>
            <person name="Schmutz J."/>
            <person name="Satoh N."/>
            <person name="Yu J.K."/>
            <person name="Putnam N.H."/>
            <person name="Green R.E."/>
            <person name="Rokhsar D.S."/>
        </authorList>
    </citation>
    <scope>NUCLEOTIDE SEQUENCE [LARGE SCALE GENOMIC DNA]</scope>
    <source>
        <strain evidence="2">S238N-H82</strain>
    </source>
</reference>
<gene>
    <name evidence="3" type="primary">LOC118409864</name>
</gene>
<feature type="region of interest" description="Disordered" evidence="1">
    <location>
        <begin position="431"/>
        <end position="490"/>
    </location>
</feature>
<sequence>MSSSDTPSAVFGRGDPFYEPPARPTHYHPSAPRKLSKREKKITLSPSRLRTEERPVRTATDEAFLRSAPQFTVPTHDTPSPHSSRFDESWPSSERPSSVMTPELSQPSPDSDSSSQPYQRARQVPTLESVRERMERLQVPSKAEDKKTEGESTISKYIDRFRHGQPLSREEREKRQKAAAERDFWWLSAATSPSTPTSTSTPTEDRTVPFRDRGRTRIRRGESPQRHVSRDRSQSPSTSTPTQPLTSTPTSILLSPIEKETRALQEKADRLIEQSSSALSEPAVSSDGLGHTSTSSVPTSLDEPAYRPAFGPRFYDKENVPEEAPPINVQPHPPSSRHHGDDILYQWRLRRRMEEARKQPAAGPWTGASPPVRLSSVQDGDQTTPLSAFRQRLAKSTGIDVLPPEHIQEAAPRSSHDAPVPFHYAPISSQLATEQSTQTEVPKHSVVPSQEEATPAEVNTRKQDWSPPRRLADTVPIASPSLRGVSKQPVTESDDIIPHMHLECDIIPCPHPEVHDHKPSKDFKTQRKSPERGRSRERRRELYQEETSTSGTRTESDEDRRTRRQREKNSEESGSLDEISAEDSEVYFDHKNERKKQRSYRETDREQKGNKEKYRPERRQESIDKLERRGERKFGHRSHESRERKKAEPKQGRSAPPRHSSPKVAQSPVRSAIGQVISQRLFTTPPGTPQSSVDSLPSTPPDPVPVYLEDPSRQLPLQPRGIAVHDGGLESSDGEEFADDPLLVALRRQRAQYEEQLRVIDGLLLGAADTGDRQ</sequence>
<dbReference type="PANTHER" id="PTHR22045">
    <property type="entry name" value="PROLINE AND SERINE-RICH PROTEIN 3"/>
    <property type="match status" value="1"/>
</dbReference>
<organism evidence="2 3">
    <name type="scientific">Branchiostoma floridae</name>
    <name type="common">Florida lancelet</name>
    <name type="synonym">Amphioxus</name>
    <dbReference type="NCBI Taxonomy" id="7739"/>
    <lineage>
        <taxon>Eukaryota</taxon>
        <taxon>Metazoa</taxon>
        <taxon>Chordata</taxon>
        <taxon>Cephalochordata</taxon>
        <taxon>Leptocardii</taxon>
        <taxon>Amphioxiformes</taxon>
        <taxon>Branchiostomatidae</taxon>
        <taxon>Branchiostoma</taxon>
    </lineage>
</organism>
<feature type="compositionally biased region" description="Low complexity" evidence="1">
    <location>
        <begin position="234"/>
        <end position="256"/>
    </location>
</feature>
<dbReference type="GeneID" id="118409864"/>
<feature type="compositionally biased region" description="Low complexity" evidence="1">
    <location>
        <begin position="188"/>
        <end position="202"/>
    </location>
</feature>
<feature type="compositionally biased region" description="Basic and acidic residues" evidence="1">
    <location>
        <begin position="257"/>
        <end position="272"/>
    </location>
</feature>
<evidence type="ECO:0000313" key="3">
    <source>
        <dbReference type="RefSeq" id="XP_035667122.1"/>
    </source>
</evidence>
<protein>
    <submittedName>
        <fullName evidence="3">Proline and serine-rich protein 3-like</fullName>
    </submittedName>
</protein>
<accession>A0A9J7KNC6</accession>
<feature type="compositionally biased region" description="Basic and acidic residues" evidence="1">
    <location>
        <begin position="512"/>
        <end position="543"/>
    </location>
</feature>
<dbReference type="Proteomes" id="UP000001554">
    <property type="component" value="Chromosome 2"/>
</dbReference>
<feature type="compositionally biased region" description="Basic and acidic residues" evidence="1">
    <location>
        <begin position="554"/>
        <end position="571"/>
    </location>
</feature>
<feature type="compositionally biased region" description="Basic and acidic residues" evidence="1">
    <location>
        <begin position="157"/>
        <end position="184"/>
    </location>
</feature>
<proteinExistence type="predicted"/>